<dbReference type="Proteomes" id="UP001589710">
    <property type="component" value="Unassembled WGS sequence"/>
</dbReference>
<protein>
    <submittedName>
        <fullName evidence="2">Uncharacterized protein</fullName>
    </submittedName>
</protein>
<dbReference type="EMBL" id="JBHMCG010000084">
    <property type="protein sequence ID" value="MFB9574308.1"/>
    <property type="molecule type" value="Genomic_DNA"/>
</dbReference>
<sequence length="344" mass="37435">MTQQKEDIDEVTGDLNQKKEEVPEELVPSVGQLTATLRAVEDPGTSPQERDSVIRTAQALSSTLEVIGDPETPHALRGELTGLVKQVTATLDAANHPGISPEQRRTITLVAERSASVLDMIGDRETPQGLRGQLIGIVNDVTAAVTRDRHARTLKLAKSMTTSLVIISDPNTPDKERKDLAETTHEAGSSLKNQNDSDEQTDRMKKKQEEAASAQDLPDVPLPKAAEVCTNAVFDSVPDDTLNRDLKSVIPEKWETEGINDFWKSDESGNDSLDVLVQLLNEESADAPLKIKRLIPKLADSVPASELFGTLGTPGLHCLRAALQLDQDSEVKSGSWVKMAKEKE</sequence>
<evidence type="ECO:0000313" key="2">
    <source>
        <dbReference type="EMBL" id="MFB9574308.1"/>
    </source>
</evidence>
<feature type="compositionally biased region" description="Basic and acidic residues" evidence="1">
    <location>
        <begin position="200"/>
        <end position="210"/>
    </location>
</feature>
<gene>
    <name evidence="2" type="ORF">ACFFTL_18895</name>
</gene>
<accession>A0ABV5R8Y2</accession>
<evidence type="ECO:0000313" key="3">
    <source>
        <dbReference type="Proteomes" id="UP001589710"/>
    </source>
</evidence>
<name>A0ABV5R8Y2_9ACTN</name>
<comment type="caution">
    <text evidence="2">The sequence shown here is derived from an EMBL/GenBank/DDBJ whole genome shotgun (WGS) entry which is preliminary data.</text>
</comment>
<keyword evidence="3" id="KW-1185">Reference proteome</keyword>
<feature type="compositionally biased region" description="Basic and acidic residues" evidence="1">
    <location>
        <begin position="172"/>
        <end position="185"/>
    </location>
</feature>
<feature type="region of interest" description="Disordered" evidence="1">
    <location>
        <begin position="1"/>
        <end position="31"/>
    </location>
</feature>
<feature type="region of interest" description="Disordered" evidence="1">
    <location>
        <begin position="167"/>
        <end position="221"/>
    </location>
</feature>
<proteinExistence type="predicted"/>
<organism evidence="2 3">
    <name type="scientific">Streptomyces yanii</name>
    <dbReference type="NCBI Taxonomy" id="78510"/>
    <lineage>
        <taxon>Bacteria</taxon>
        <taxon>Bacillati</taxon>
        <taxon>Actinomycetota</taxon>
        <taxon>Actinomycetes</taxon>
        <taxon>Kitasatosporales</taxon>
        <taxon>Streptomycetaceae</taxon>
        <taxon>Streptomyces</taxon>
    </lineage>
</organism>
<evidence type="ECO:0000256" key="1">
    <source>
        <dbReference type="SAM" id="MobiDB-lite"/>
    </source>
</evidence>
<reference evidence="2 3" key="1">
    <citation type="submission" date="2024-09" db="EMBL/GenBank/DDBJ databases">
        <authorList>
            <person name="Sun Q."/>
            <person name="Mori K."/>
        </authorList>
    </citation>
    <scope>NUCLEOTIDE SEQUENCE [LARGE SCALE GENOMIC DNA]</scope>
    <source>
        <strain evidence="2 3">JCM 3331</strain>
    </source>
</reference>
<dbReference type="RefSeq" id="WP_345518946.1">
    <property type="nucleotide sequence ID" value="NZ_BAAAXD010000051.1"/>
</dbReference>